<evidence type="ECO:0000259" key="2">
    <source>
        <dbReference type="Pfam" id="PF07859"/>
    </source>
</evidence>
<dbReference type="OrthoDB" id="433474at2759"/>
<proteinExistence type="predicted"/>
<dbReference type="Gene3D" id="3.40.50.1820">
    <property type="entry name" value="alpha/beta hydrolase"/>
    <property type="match status" value="1"/>
</dbReference>
<comment type="caution">
    <text evidence="3">The sequence shown here is derived from an EMBL/GenBank/DDBJ whole genome shotgun (WGS) entry which is preliminary data.</text>
</comment>
<gene>
    <name evidence="3" type="ORF">CBOVIS_LOCUS8795</name>
</gene>
<dbReference type="SUPFAM" id="SSF53474">
    <property type="entry name" value="alpha/beta-Hydrolases"/>
    <property type="match status" value="1"/>
</dbReference>
<dbReference type="InterPro" id="IPR013094">
    <property type="entry name" value="AB_hydrolase_3"/>
</dbReference>
<organism evidence="3 4">
    <name type="scientific">Caenorhabditis bovis</name>
    <dbReference type="NCBI Taxonomy" id="2654633"/>
    <lineage>
        <taxon>Eukaryota</taxon>
        <taxon>Metazoa</taxon>
        <taxon>Ecdysozoa</taxon>
        <taxon>Nematoda</taxon>
        <taxon>Chromadorea</taxon>
        <taxon>Rhabditida</taxon>
        <taxon>Rhabditina</taxon>
        <taxon>Rhabditomorpha</taxon>
        <taxon>Rhabditoidea</taxon>
        <taxon>Rhabditidae</taxon>
        <taxon>Peloderinae</taxon>
        <taxon>Caenorhabditis</taxon>
    </lineage>
</organism>
<feature type="domain" description="Alpha/beta hydrolase fold-3" evidence="2">
    <location>
        <begin position="73"/>
        <end position="179"/>
    </location>
</feature>
<dbReference type="EMBL" id="CADEPM010000005">
    <property type="protein sequence ID" value="CAB3406773.1"/>
    <property type="molecule type" value="Genomic_DNA"/>
</dbReference>
<dbReference type="AlphaFoldDB" id="A0A8S1F4E8"/>
<evidence type="ECO:0000256" key="1">
    <source>
        <dbReference type="ARBA" id="ARBA00022801"/>
    </source>
</evidence>
<keyword evidence="1" id="KW-0378">Hydrolase</keyword>
<dbReference type="InterPro" id="IPR029058">
    <property type="entry name" value="AB_hydrolase_fold"/>
</dbReference>
<reference evidence="3 4" key="1">
    <citation type="submission" date="2020-04" db="EMBL/GenBank/DDBJ databases">
        <authorList>
            <person name="Laetsch R D."/>
            <person name="Stevens L."/>
            <person name="Kumar S."/>
            <person name="Blaxter L. M."/>
        </authorList>
    </citation>
    <scope>NUCLEOTIDE SEQUENCE [LARGE SCALE GENOMIC DNA]</scope>
</reference>
<dbReference type="PANTHER" id="PTHR48081">
    <property type="entry name" value="AB HYDROLASE SUPERFAMILY PROTEIN C4A8.06C"/>
    <property type="match status" value="1"/>
</dbReference>
<dbReference type="Pfam" id="PF07859">
    <property type="entry name" value="Abhydrolase_3"/>
    <property type="match status" value="1"/>
</dbReference>
<evidence type="ECO:0000313" key="3">
    <source>
        <dbReference type="EMBL" id="CAB3406773.1"/>
    </source>
</evidence>
<dbReference type="GO" id="GO:0004061">
    <property type="term" value="F:arylformamidase activity"/>
    <property type="evidence" value="ECO:0007669"/>
    <property type="project" value="TreeGrafter"/>
</dbReference>
<protein>
    <recommendedName>
        <fullName evidence="2">Alpha/beta hydrolase fold-3 domain-containing protein</fullName>
    </recommendedName>
</protein>
<evidence type="ECO:0000313" key="4">
    <source>
        <dbReference type="Proteomes" id="UP000494206"/>
    </source>
</evidence>
<keyword evidence="4" id="KW-1185">Reference proteome</keyword>
<accession>A0A8S1F4E8</accession>
<dbReference type="InterPro" id="IPR050300">
    <property type="entry name" value="GDXG_lipolytic_enzyme"/>
</dbReference>
<dbReference type="PANTHER" id="PTHR48081:SF33">
    <property type="entry name" value="KYNURENINE FORMAMIDASE"/>
    <property type="match status" value="1"/>
</dbReference>
<dbReference type="Proteomes" id="UP000494206">
    <property type="component" value="Unassembled WGS sequence"/>
</dbReference>
<name>A0A8S1F4E8_9PELO</name>
<sequence length="274" mass="30266">MSDEHLTKLYSPSQWVPGRTGDEVIQEFYKSTLEALKEVTDDESIVKNCDIPYGTGENQKVNVFGDVNENLLILIHGGYWVSLDRNTILHPVRTAIDAGYGVASIGYGLASKSYSLSRTVDDCVRGVRHVLAKFANAKTVVIAGHSAGAHLAFHAATRCRDRRIKGLALFAGVYTLDELVDTDIGKEANLTPDEAARNSCDFSALDGLETMRTKIFIGTNECPKLVEQNRKLADARKEVELEEIPDATHFTIISDLMKPGTRINTTFANFLRLF</sequence>